<name>A0A6H5HS39_9HEMI</name>
<organism evidence="1 2">
    <name type="scientific">Nesidiocoris tenuis</name>
    <dbReference type="NCBI Taxonomy" id="355587"/>
    <lineage>
        <taxon>Eukaryota</taxon>
        <taxon>Metazoa</taxon>
        <taxon>Ecdysozoa</taxon>
        <taxon>Arthropoda</taxon>
        <taxon>Hexapoda</taxon>
        <taxon>Insecta</taxon>
        <taxon>Pterygota</taxon>
        <taxon>Neoptera</taxon>
        <taxon>Paraneoptera</taxon>
        <taxon>Hemiptera</taxon>
        <taxon>Heteroptera</taxon>
        <taxon>Panheteroptera</taxon>
        <taxon>Cimicomorpha</taxon>
        <taxon>Miridae</taxon>
        <taxon>Dicyphina</taxon>
        <taxon>Nesidiocoris</taxon>
    </lineage>
</organism>
<evidence type="ECO:0000313" key="2">
    <source>
        <dbReference type="Proteomes" id="UP000479000"/>
    </source>
</evidence>
<dbReference type="Proteomes" id="UP000479000">
    <property type="component" value="Unassembled WGS sequence"/>
</dbReference>
<evidence type="ECO:0000313" key="1">
    <source>
        <dbReference type="EMBL" id="CAB0019920.1"/>
    </source>
</evidence>
<dbReference type="AlphaFoldDB" id="A0A6H5HS39"/>
<dbReference type="EMBL" id="CADCXU010034700">
    <property type="protein sequence ID" value="CAB0019920.1"/>
    <property type="molecule type" value="Genomic_DNA"/>
</dbReference>
<accession>A0A6H5HS39</accession>
<keyword evidence="2" id="KW-1185">Reference proteome</keyword>
<reference evidence="1 2" key="1">
    <citation type="submission" date="2020-02" db="EMBL/GenBank/DDBJ databases">
        <authorList>
            <person name="Ferguson B K."/>
        </authorList>
    </citation>
    <scope>NUCLEOTIDE SEQUENCE [LARGE SCALE GENOMIC DNA]</scope>
</reference>
<proteinExistence type="predicted"/>
<protein>
    <submittedName>
        <fullName evidence="1">Uncharacterized protein</fullName>
    </submittedName>
</protein>
<gene>
    <name evidence="1" type="ORF">NTEN_LOCUS23558</name>
</gene>
<feature type="non-terminal residue" evidence="1">
    <location>
        <position position="79"/>
    </location>
</feature>
<sequence>MRATRILLKQSDEPCQAEGIQRKPVVSGSTEPFFVRKQRTDAHEYPNKSKYVELPDEKICPARNNQHFPTMNAKIIFEA</sequence>